<comment type="caution">
    <text evidence="2">The sequence shown here is derived from an EMBL/GenBank/DDBJ whole genome shotgun (WGS) entry which is preliminary data.</text>
</comment>
<dbReference type="InterPro" id="IPR014730">
    <property type="entry name" value="ETF_a/b_N"/>
</dbReference>
<dbReference type="PANTHER" id="PTHR21294:SF20">
    <property type="entry name" value="ELECTRON TRANSFER FLAVOPROTEIN, SUBUNIT BETA (ETFB)"/>
    <property type="match status" value="1"/>
</dbReference>
<accession>A0AA37F9E9</accession>
<evidence type="ECO:0000259" key="1">
    <source>
        <dbReference type="SMART" id="SM00893"/>
    </source>
</evidence>
<dbReference type="CDD" id="cd01714">
    <property type="entry name" value="ETF_beta"/>
    <property type="match status" value="1"/>
</dbReference>
<sequence>MPYSIVVLIKQIPDIDQLRTDPNTGEPQMQNLPLRTENLSKNAIEAAVQIKEKYGGKVTGIIFGREQSTASMKEAYAMGVDDGIIVTGYQRSEPSVTARVLAEKIKQVPHDLIILGNQSADSYTGMLPGRLSRILGIPLVGNAVKIECSSDQVKVTRATEEGNMVVQGKVPLIISVAQEINTPRLPAVLQIMAAGRKPIRTEAAQNLSYPDVRVISNRAPKSERKRIIYEDMGKAVPEIVKVIKEAMR</sequence>
<dbReference type="InterPro" id="IPR014729">
    <property type="entry name" value="Rossmann-like_a/b/a_fold"/>
</dbReference>
<dbReference type="SUPFAM" id="SSF52402">
    <property type="entry name" value="Adenine nucleotide alpha hydrolases-like"/>
    <property type="match status" value="1"/>
</dbReference>
<dbReference type="SMART" id="SM00893">
    <property type="entry name" value="ETF"/>
    <property type="match status" value="1"/>
</dbReference>
<dbReference type="GO" id="GO:0009055">
    <property type="term" value="F:electron transfer activity"/>
    <property type="evidence" value="ECO:0007669"/>
    <property type="project" value="InterPro"/>
</dbReference>
<dbReference type="InterPro" id="IPR033948">
    <property type="entry name" value="ETF_beta_N"/>
</dbReference>
<organism evidence="2 3">
    <name type="scientific">Thermogymnomonas acidicola</name>
    <dbReference type="NCBI Taxonomy" id="399579"/>
    <lineage>
        <taxon>Archaea</taxon>
        <taxon>Methanobacteriati</taxon>
        <taxon>Thermoplasmatota</taxon>
        <taxon>Thermoplasmata</taxon>
        <taxon>Thermoplasmatales</taxon>
        <taxon>Thermogymnomonas</taxon>
    </lineage>
</organism>
<gene>
    <name evidence="2" type="ORF">GCM10007108_03720</name>
</gene>
<proteinExistence type="predicted"/>
<feature type="domain" description="Electron transfer flavoprotein alpha/beta-subunit N-terminal" evidence="1">
    <location>
        <begin position="24"/>
        <end position="211"/>
    </location>
</feature>
<reference evidence="2" key="2">
    <citation type="submission" date="2022-09" db="EMBL/GenBank/DDBJ databases">
        <authorList>
            <person name="Sun Q."/>
            <person name="Ohkuma M."/>
        </authorList>
    </citation>
    <scope>NUCLEOTIDE SEQUENCE</scope>
    <source>
        <strain evidence="2">JCM 13583</strain>
    </source>
</reference>
<dbReference type="RefSeq" id="WP_188679817.1">
    <property type="nucleotide sequence ID" value="NZ_BMNY01000001.1"/>
</dbReference>
<dbReference type="EMBL" id="BMNY01000001">
    <property type="protein sequence ID" value="GGM68842.1"/>
    <property type="molecule type" value="Genomic_DNA"/>
</dbReference>
<dbReference type="InterPro" id="IPR012255">
    <property type="entry name" value="ETF_b"/>
</dbReference>
<protein>
    <submittedName>
        <fullName evidence="2">Electron transfer flavoprotein subunit alpha</fullName>
    </submittedName>
</protein>
<dbReference type="PANTHER" id="PTHR21294">
    <property type="entry name" value="ELECTRON TRANSFER FLAVOPROTEIN BETA-SUBUNIT"/>
    <property type="match status" value="1"/>
</dbReference>
<dbReference type="PIRSF" id="PIRSF000090">
    <property type="entry name" value="Beta-ETF"/>
    <property type="match status" value="1"/>
</dbReference>
<dbReference type="Gene3D" id="3.40.50.620">
    <property type="entry name" value="HUPs"/>
    <property type="match status" value="1"/>
</dbReference>
<evidence type="ECO:0000313" key="3">
    <source>
        <dbReference type="Proteomes" id="UP000632195"/>
    </source>
</evidence>
<dbReference type="Pfam" id="PF01012">
    <property type="entry name" value="ETF"/>
    <property type="match status" value="1"/>
</dbReference>
<name>A0AA37F9E9_9ARCH</name>
<dbReference type="Proteomes" id="UP000632195">
    <property type="component" value="Unassembled WGS sequence"/>
</dbReference>
<reference evidence="2" key="1">
    <citation type="journal article" date="2014" name="Int. J. Syst. Evol. Microbiol.">
        <title>Complete genome sequence of Corynebacterium casei LMG S-19264T (=DSM 44701T), isolated from a smear-ripened cheese.</title>
        <authorList>
            <consortium name="US DOE Joint Genome Institute (JGI-PGF)"/>
            <person name="Walter F."/>
            <person name="Albersmeier A."/>
            <person name="Kalinowski J."/>
            <person name="Ruckert C."/>
        </authorList>
    </citation>
    <scope>NUCLEOTIDE SEQUENCE</scope>
    <source>
        <strain evidence="2">JCM 13583</strain>
    </source>
</reference>
<dbReference type="AlphaFoldDB" id="A0AA37F9E9"/>
<keyword evidence="3" id="KW-1185">Reference proteome</keyword>
<evidence type="ECO:0000313" key="2">
    <source>
        <dbReference type="EMBL" id="GGM68842.1"/>
    </source>
</evidence>